<protein>
    <submittedName>
        <fullName evidence="2">PTS system fructose-specific EIIABC component</fullName>
    </submittedName>
</protein>
<dbReference type="PROSITE" id="PS00372">
    <property type="entry name" value="PTS_EIIA_TYPE_2_HIS"/>
    <property type="match status" value="1"/>
</dbReference>
<accession>A0A645AJD7</accession>
<evidence type="ECO:0000313" key="2">
    <source>
        <dbReference type="EMBL" id="MPM53335.1"/>
    </source>
</evidence>
<dbReference type="CDD" id="cd00211">
    <property type="entry name" value="PTS_IIA_fru"/>
    <property type="match status" value="1"/>
</dbReference>
<organism evidence="2">
    <name type="scientific">bioreactor metagenome</name>
    <dbReference type="NCBI Taxonomy" id="1076179"/>
    <lineage>
        <taxon>unclassified sequences</taxon>
        <taxon>metagenomes</taxon>
        <taxon>ecological metagenomes</taxon>
    </lineage>
</organism>
<dbReference type="InterPro" id="IPR002178">
    <property type="entry name" value="PTS_EIIA_type-2_dom"/>
</dbReference>
<comment type="caution">
    <text evidence="2">The sequence shown here is derived from an EMBL/GenBank/DDBJ whole genome shotgun (WGS) entry which is preliminary data.</text>
</comment>
<dbReference type="SUPFAM" id="SSF55804">
    <property type="entry name" value="Phoshotransferase/anion transport protein"/>
    <property type="match status" value="1"/>
</dbReference>
<feature type="domain" description="PTS EIIA type-2" evidence="1">
    <location>
        <begin position="4"/>
        <end position="148"/>
    </location>
</feature>
<dbReference type="EMBL" id="VSSQ01014289">
    <property type="protein sequence ID" value="MPM53335.1"/>
    <property type="molecule type" value="Genomic_DNA"/>
</dbReference>
<reference evidence="2" key="1">
    <citation type="submission" date="2019-08" db="EMBL/GenBank/DDBJ databases">
        <authorList>
            <person name="Kucharzyk K."/>
            <person name="Murdoch R.W."/>
            <person name="Higgins S."/>
            <person name="Loffler F."/>
        </authorList>
    </citation>
    <scope>NUCLEOTIDE SEQUENCE</scope>
</reference>
<dbReference type="AlphaFoldDB" id="A0A645AJD7"/>
<proteinExistence type="predicted"/>
<name>A0A645AJD7_9ZZZZ</name>
<dbReference type="PROSITE" id="PS51094">
    <property type="entry name" value="PTS_EIIA_TYPE_2"/>
    <property type="match status" value="1"/>
</dbReference>
<dbReference type="InterPro" id="IPR051541">
    <property type="entry name" value="PTS_SugarTrans_NitroReg"/>
</dbReference>
<gene>
    <name evidence="2" type="primary">fruA_6</name>
    <name evidence="2" type="ORF">SDC9_100102</name>
</gene>
<dbReference type="Gene3D" id="3.40.930.10">
    <property type="entry name" value="Mannitol-specific EII, Chain A"/>
    <property type="match status" value="1"/>
</dbReference>
<sequence length="148" mass="16080">MRILDYLTESSVLFPSSTNKQEILTQMAAKASEIGHGVDVQAFTKAIFEREAIMSTGIGLQIAIPHAKLPAIEDFFVVAAILGGDAEWDALDKKPVRLVFMIGGPADKQSDYLKILSKITLVIKNPARRKALMHAKDAAAVLAAFDEL</sequence>
<dbReference type="PANTHER" id="PTHR47738">
    <property type="entry name" value="PTS SYSTEM FRUCTOSE-LIKE EIIA COMPONENT-RELATED"/>
    <property type="match status" value="1"/>
</dbReference>
<dbReference type="PANTHER" id="PTHR47738:SF2">
    <property type="entry name" value="PTS SYSTEM FRUCTOSE-LIKE EIIA COMPONENT"/>
    <property type="match status" value="1"/>
</dbReference>
<dbReference type="InterPro" id="IPR016152">
    <property type="entry name" value="PTrfase/Anion_transptr"/>
</dbReference>
<dbReference type="Pfam" id="PF00359">
    <property type="entry name" value="PTS_EIIA_2"/>
    <property type="match status" value="1"/>
</dbReference>
<evidence type="ECO:0000259" key="1">
    <source>
        <dbReference type="PROSITE" id="PS51094"/>
    </source>
</evidence>